<dbReference type="SMR" id="C4R3R4"/>
<feature type="transmembrane region" description="Helical" evidence="7">
    <location>
        <begin position="95"/>
        <end position="114"/>
    </location>
</feature>
<dbReference type="KEGG" id="ppa:PAS_chr3_0172"/>
<evidence type="ECO:0000256" key="3">
    <source>
        <dbReference type="ARBA" id="ARBA00022989"/>
    </source>
</evidence>
<dbReference type="InterPro" id="IPR024002">
    <property type="entry name" value="For/NO2_transpt_CS"/>
</dbReference>
<keyword evidence="9" id="KW-1185">Reference proteome</keyword>
<dbReference type="GO" id="GO:0015513">
    <property type="term" value="F:high-affinity secondary active nitrite transmembrane transporter activity"/>
    <property type="evidence" value="ECO:0007669"/>
    <property type="project" value="TreeGrafter"/>
</dbReference>
<dbReference type="OrthoDB" id="4829at2759"/>
<keyword evidence="4 7" id="KW-0472">Membrane</keyword>
<organism evidence="8 9">
    <name type="scientific">Komagataella phaffii (strain GS115 / ATCC 20864)</name>
    <name type="common">Yeast</name>
    <name type="synonym">Pichia pastoris</name>
    <dbReference type="NCBI Taxonomy" id="644223"/>
    <lineage>
        <taxon>Eukaryota</taxon>
        <taxon>Fungi</taxon>
        <taxon>Dikarya</taxon>
        <taxon>Ascomycota</taxon>
        <taxon>Saccharomycotina</taxon>
        <taxon>Pichiomycetes</taxon>
        <taxon>Pichiales</taxon>
        <taxon>Pichiaceae</taxon>
        <taxon>Komagataella</taxon>
    </lineage>
</organism>
<feature type="transmembrane region" description="Helical" evidence="7">
    <location>
        <begin position="120"/>
        <end position="140"/>
    </location>
</feature>
<comment type="subcellular location">
    <subcellularLocation>
        <location evidence="1">Membrane</location>
        <topology evidence="1">Multi-pass membrane protein</topology>
    </subcellularLocation>
</comment>
<feature type="transmembrane region" description="Helical" evidence="7">
    <location>
        <begin position="32"/>
        <end position="52"/>
    </location>
</feature>
<evidence type="ECO:0000256" key="6">
    <source>
        <dbReference type="SAM" id="MobiDB-lite"/>
    </source>
</evidence>
<evidence type="ECO:0000313" key="8">
    <source>
        <dbReference type="EMBL" id="CAY70138.1"/>
    </source>
</evidence>
<feature type="transmembrane region" description="Helical" evidence="7">
    <location>
        <begin position="161"/>
        <end position="182"/>
    </location>
</feature>
<name>C4R3R4_KOMPG</name>
<dbReference type="InterPro" id="IPR000292">
    <property type="entry name" value="For/NO2_transpt"/>
</dbReference>
<dbReference type="eggNOG" id="ENOG502QUGF">
    <property type="taxonomic scope" value="Eukaryota"/>
</dbReference>
<dbReference type="PROSITE" id="PS01005">
    <property type="entry name" value="FORMATE_NITRITE_TP_1"/>
    <property type="match status" value="1"/>
</dbReference>
<dbReference type="GO" id="GO:0140299">
    <property type="term" value="F:molecular sensor activity"/>
    <property type="evidence" value="ECO:0007669"/>
    <property type="project" value="EnsemblFungi"/>
</dbReference>
<feature type="region of interest" description="Disordered" evidence="6">
    <location>
        <begin position="449"/>
        <end position="492"/>
    </location>
</feature>
<dbReference type="GO" id="GO:0006821">
    <property type="term" value="P:chloride transport"/>
    <property type="evidence" value="ECO:0007669"/>
    <property type="project" value="EnsemblFungi"/>
</dbReference>
<protein>
    <recommendedName>
        <fullName evidence="10">Transporter</fullName>
    </recommendedName>
</protein>
<gene>
    <name evidence="8" type="ordered locus">PAS_chr3_0172</name>
</gene>
<evidence type="ECO:0000256" key="1">
    <source>
        <dbReference type="ARBA" id="ARBA00004141"/>
    </source>
</evidence>
<dbReference type="HOGENOM" id="CLU_020549_1_0_1"/>
<dbReference type="GO" id="GO:2001225">
    <property type="term" value="P:regulation of chloride transport"/>
    <property type="evidence" value="ECO:0007669"/>
    <property type="project" value="EnsemblFungi"/>
</dbReference>
<dbReference type="PANTHER" id="PTHR30520">
    <property type="entry name" value="FORMATE TRANSPORTER-RELATED"/>
    <property type="match status" value="1"/>
</dbReference>
<feature type="transmembrane region" description="Helical" evidence="7">
    <location>
        <begin position="194"/>
        <end position="217"/>
    </location>
</feature>
<dbReference type="GeneID" id="8199446"/>
<evidence type="ECO:0000256" key="7">
    <source>
        <dbReference type="SAM" id="Phobius"/>
    </source>
</evidence>
<evidence type="ECO:0000256" key="4">
    <source>
        <dbReference type="ARBA" id="ARBA00023136"/>
    </source>
</evidence>
<keyword evidence="2 7" id="KW-0812">Transmembrane</keyword>
<feature type="compositionally biased region" description="Polar residues" evidence="6">
    <location>
        <begin position="476"/>
        <end position="492"/>
    </location>
</feature>
<evidence type="ECO:0000313" key="9">
    <source>
        <dbReference type="Proteomes" id="UP000000314"/>
    </source>
</evidence>
<dbReference type="GO" id="GO:0005886">
    <property type="term" value="C:plasma membrane"/>
    <property type="evidence" value="ECO:0007669"/>
    <property type="project" value="TreeGrafter"/>
</dbReference>
<feature type="transmembrane region" description="Helical" evidence="7">
    <location>
        <begin position="237"/>
        <end position="260"/>
    </location>
</feature>
<evidence type="ECO:0000256" key="2">
    <source>
        <dbReference type="ARBA" id="ARBA00022692"/>
    </source>
</evidence>
<dbReference type="PANTHER" id="PTHR30520:SF6">
    <property type="entry name" value="FORMATE_NITRATE FAMILY TRANSPORTER (EUROFUNG)"/>
    <property type="match status" value="1"/>
</dbReference>
<dbReference type="Pfam" id="PF01226">
    <property type="entry name" value="Form_Nir_trans"/>
    <property type="match status" value="1"/>
</dbReference>
<evidence type="ECO:0000256" key="5">
    <source>
        <dbReference type="ARBA" id="ARBA00049660"/>
    </source>
</evidence>
<dbReference type="OMA" id="VITWYLH"/>
<feature type="compositionally biased region" description="Low complexity" evidence="6">
    <location>
        <begin position="450"/>
        <end position="464"/>
    </location>
</feature>
<comment type="similarity">
    <text evidence="5">Belongs to the FNT transporter (TC 1.A.16) family.</text>
</comment>
<feature type="transmembrane region" description="Helical" evidence="7">
    <location>
        <begin position="64"/>
        <end position="88"/>
    </location>
</feature>
<dbReference type="InterPro" id="IPR023271">
    <property type="entry name" value="Aquaporin-like"/>
</dbReference>
<proteinExistence type="inferred from homology"/>
<dbReference type="AlphaFoldDB" id="C4R3R4"/>
<sequence>MADDNYFSTPHEAALALVATAMKKARLRPEMLVISSIIAGMLFTVGGMLHLLTQAHLQGFMSEYMGIINLLQGSVYPIGLFYVVVLGTELFNSNVLFFTVALIRGSVSIVDLIVNWVVSFVFNFASTLFVCEVICHLSGITSTETMRLGSIQIIEEKASCGFVKTLLRGIPGNFFVCLAIYLQLMVKPLHVKFLMIFLPIFTFVTMGFTHVVADFYLCLTGIINGSSVSIGEYIWKIMIPATIGNIIGGVFFAIAIPWYLHLYVVEQDRERLDLPDYVEKDEQPYLSMDSRVVRVPETRDSIGSTGLTRFKTTNSVRSTPKGVFPVVDMDCEGDDDIDQVLDADQFKPSYNLKRMMTKRKNSNTDVESKAGSFKLDKFASRGTVSERELGLFRRFAPSRKNSHKSASSEFEILQQKVSQAGITPAAAGASDEIAGTDSNAIKMMARSHRMNSNYSQQSRMSSSYHIDQLKEDEEPMSSNETDSTESNIRTRI</sequence>
<dbReference type="EMBL" id="FN392321">
    <property type="protein sequence ID" value="CAY70138.1"/>
    <property type="molecule type" value="Genomic_DNA"/>
</dbReference>
<dbReference type="STRING" id="644223.C4R3R4"/>
<dbReference type="Gene3D" id="1.20.1080.10">
    <property type="entry name" value="Glycerol uptake facilitator protein"/>
    <property type="match status" value="1"/>
</dbReference>
<reference evidence="8 9" key="1">
    <citation type="journal article" date="2009" name="Nat. Biotechnol.">
        <title>Genome sequence of the recombinant protein production host Pichia pastoris.</title>
        <authorList>
            <person name="De Schutter K."/>
            <person name="Lin Y.C."/>
            <person name="Tiels P."/>
            <person name="Van Hecke A."/>
            <person name="Glinka S."/>
            <person name="Weber-Lehmann J."/>
            <person name="Rouze P."/>
            <person name="Van de Peer Y."/>
            <person name="Callewaert N."/>
        </authorList>
    </citation>
    <scope>NUCLEOTIDE SEQUENCE [LARGE SCALE GENOMIC DNA]</scope>
    <source>
        <strain evidence="9">GS115 / ATCC 20864</strain>
    </source>
</reference>
<dbReference type="RefSeq" id="XP_002492379.1">
    <property type="nucleotide sequence ID" value="XM_002492334.1"/>
</dbReference>
<accession>C4R3R4</accession>
<dbReference type="InParanoid" id="C4R3R4"/>
<dbReference type="GO" id="GO:0015707">
    <property type="term" value="P:nitrite transport"/>
    <property type="evidence" value="ECO:0007669"/>
    <property type="project" value="TreeGrafter"/>
</dbReference>
<evidence type="ECO:0008006" key="10">
    <source>
        <dbReference type="Google" id="ProtNLM"/>
    </source>
</evidence>
<keyword evidence="3 7" id="KW-1133">Transmembrane helix</keyword>
<dbReference type="Proteomes" id="UP000000314">
    <property type="component" value="Chromosome 3"/>
</dbReference>